<keyword evidence="9" id="KW-1185">Reference proteome</keyword>
<dbReference type="Pfam" id="PF00196">
    <property type="entry name" value="GerE"/>
    <property type="match status" value="1"/>
</dbReference>
<dbReference type="CDD" id="cd06170">
    <property type="entry name" value="LuxR_C_like"/>
    <property type="match status" value="1"/>
</dbReference>
<evidence type="ECO:0000256" key="1">
    <source>
        <dbReference type="ARBA" id="ARBA00022553"/>
    </source>
</evidence>
<dbReference type="InterPro" id="IPR058245">
    <property type="entry name" value="NreC/VraR/RcsB-like_REC"/>
</dbReference>
<sequence length="233" mass="25351">MADSERPGTPGTGGPIRVFLLDDHEVVRRGVHDLLNDEPDITVVGEAGTVEQALVRVPALRPRVAVLDIRLPDGDGVSVCRELRSRMPELSCLMLTSFDDEEALLDSIMAGASGYVLKQIKGSDLVSAVRTVAAGQSLLDPSATAKVMARLRGEQTREVEPEALPGLTEREREILALIGEGLTNRQIGQRLYLAEKTVKNHISRLLAKLGVERRIQAAVIATQAQDRLKHEGR</sequence>
<dbReference type="PROSITE" id="PS50043">
    <property type="entry name" value="HTH_LUXR_2"/>
    <property type="match status" value="1"/>
</dbReference>
<dbReference type="InterPro" id="IPR039420">
    <property type="entry name" value="WalR-like"/>
</dbReference>
<accession>A0ABW7XZK2</accession>
<keyword evidence="1 5" id="KW-0597">Phosphoprotein</keyword>
<protein>
    <submittedName>
        <fullName evidence="8">Response regulator</fullName>
    </submittedName>
</protein>
<proteinExistence type="predicted"/>
<name>A0ABW7XZK2_STRCE</name>
<dbReference type="PROSITE" id="PS00622">
    <property type="entry name" value="HTH_LUXR_1"/>
    <property type="match status" value="1"/>
</dbReference>
<dbReference type="Gene3D" id="3.40.50.2300">
    <property type="match status" value="1"/>
</dbReference>
<dbReference type="InterPro" id="IPR016032">
    <property type="entry name" value="Sig_transdc_resp-reg_C-effctor"/>
</dbReference>
<evidence type="ECO:0000256" key="2">
    <source>
        <dbReference type="ARBA" id="ARBA00023015"/>
    </source>
</evidence>
<dbReference type="EMBL" id="JBITDC010000004">
    <property type="protein sequence ID" value="MFI5675534.1"/>
    <property type="molecule type" value="Genomic_DNA"/>
</dbReference>
<dbReference type="CDD" id="cd17535">
    <property type="entry name" value="REC_NarL-like"/>
    <property type="match status" value="1"/>
</dbReference>
<reference evidence="8 9" key="1">
    <citation type="submission" date="2024-10" db="EMBL/GenBank/DDBJ databases">
        <title>The Natural Products Discovery Center: Release of the First 8490 Sequenced Strains for Exploring Actinobacteria Biosynthetic Diversity.</title>
        <authorList>
            <person name="Kalkreuter E."/>
            <person name="Kautsar S.A."/>
            <person name="Yang D."/>
            <person name="Bader C.D."/>
            <person name="Teijaro C.N."/>
            <person name="Fluegel L."/>
            <person name="Davis C.M."/>
            <person name="Simpson J.R."/>
            <person name="Lauterbach L."/>
            <person name="Steele A.D."/>
            <person name="Gui C."/>
            <person name="Meng S."/>
            <person name="Li G."/>
            <person name="Viehrig K."/>
            <person name="Ye F."/>
            <person name="Su P."/>
            <person name="Kiefer A.F."/>
            <person name="Nichols A."/>
            <person name="Cepeda A.J."/>
            <person name="Yan W."/>
            <person name="Fan B."/>
            <person name="Jiang Y."/>
            <person name="Adhikari A."/>
            <person name="Zheng C.-J."/>
            <person name="Schuster L."/>
            <person name="Cowan T.M."/>
            <person name="Smanski M.J."/>
            <person name="Chevrette M.G."/>
            <person name="De Carvalho L.P.S."/>
            <person name="Shen B."/>
        </authorList>
    </citation>
    <scope>NUCLEOTIDE SEQUENCE [LARGE SCALE GENOMIC DNA]</scope>
    <source>
        <strain evidence="8 9">NPDC051599</strain>
    </source>
</reference>
<feature type="modified residue" description="4-aspartylphosphate" evidence="5">
    <location>
        <position position="68"/>
    </location>
</feature>
<dbReference type="Proteomes" id="UP001612415">
    <property type="component" value="Unassembled WGS sequence"/>
</dbReference>
<dbReference type="PANTHER" id="PTHR43214">
    <property type="entry name" value="TWO-COMPONENT RESPONSE REGULATOR"/>
    <property type="match status" value="1"/>
</dbReference>
<evidence type="ECO:0000256" key="4">
    <source>
        <dbReference type="ARBA" id="ARBA00023163"/>
    </source>
</evidence>
<dbReference type="SMART" id="SM00421">
    <property type="entry name" value="HTH_LUXR"/>
    <property type="match status" value="1"/>
</dbReference>
<dbReference type="PROSITE" id="PS50110">
    <property type="entry name" value="RESPONSE_REGULATORY"/>
    <property type="match status" value="1"/>
</dbReference>
<evidence type="ECO:0000313" key="8">
    <source>
        <dbReference type="EMBL" id="MFI5675534.1"/>
    </source>
</evidence>
<dbReference type="SUPFAM" id="SSF46894">
    <property type="entry name" value="C-terminal effector domain of the bipartite response regulators"/>
    <property type="match status" value="1"/>
</dbReference>
<dbReference type="SMART" id="SM00448">
    <property type="entry name" value="REC"/>
    <property type="match status" value="1"/>
</dbReference>
<keyword evidence="2" id="KW-0805">Transcription regulation</keyword>
<evidence type="ECO:0000256" key="5">
    <source>
        <dbReference type="PROSITE-ProRule" id="PRU00169"/>
    </source>
</evidence>
<dbReference type="RefSeq" id="WP_398656322.1">
    <property type="nucleotide sequence ID" value="NZ_JBITDC010000004.1"/>
</dbReference>
<evidence type="ECO:0000259" key="7">
    <source>
        <dbReference type="PROSITE" id="PS50110"/>
    </source>
</evidence>
<gene>
    <name evidence="8" type="ORF">ACIA8P_12795</name>
</gene>
<dbReference type="PANTHER" id="PTHR43214:SF24">
    <property type="entry name" value="TRANSCRIPTIONAL REGULATORY PROTEIN NARL-RELATED"/>
    <property type="match status" value="1"/>
</dbReference>
<comment type="caution">
    <text evidence="8">The sequence shown here is derived from an EMBL/GenBank/DDBJ whole genome shotgun (WGS) entry which is preliminary data.</text>
</comment>
<organism evidence="8 9">
    <name type="scientific">Streptomyces cellulosae</name>
    <dbReference type="NCBI Taxonomy" id="1968"/>
    <lineage>
        <taxon>Bacteria</taxon>
        <taxon>Bacillati</taxon>
        <taxon>Actinomycetota</taxon>
        <taxon>Actinomycetes</taxon>
        <taxon>Kitasatosporales</taxon>
        <taxon>Streptomycetaceae</taxon>
        <taxon>Streptomyces</taxon>
    </lineage>
</organism>
<dbReference type="InterPro" id="IPR011006">
    <property type="entry name" value="CheY-like_superfamily"/>
</dbReference>
<keyword evidence="4" id="KW-0804">Transcription</keyword>
<evidence type="ECO:0000256" key="3">
    <source>
        <dbReference type="ARBA" id="ARBA00023125"/>
    </source>
</evidence>
<evidence type="ECO:0000259" key="6">
    <source>
        <dbReference type="PROSITE" id="PS50043"/>
    </source>
</evidence>
<keyword evidence="3" id="KW-0238">DNA-binding</keyword>
<feature type="domain" description="HTH luxR-type" evidence="6">
    <location>
        <begin position="160"/>
        <end position="225"/>
    </location>
</feature>
<dbReference type="Pfam" id="PF00072">
    <property type="entry name" value="Response_reg"/>
    <property type="match status" value="1"/>
</dbReference>
<dbReference type="SUPFAM" id="SSF52172">
    <property type="entry name" value="CheY-like"/>
    <property type="match status" value="1"/>
</dbReference>
<feature type="domain" description="Response regulatory" evidence="7">
    <location>
        <begin position="17"/>
        <end position="133"/>
    </location>
</feature>
<dbReference type="PRINTS" id="PR00038">
    <property type="entry name" value="HTHLUXR"/>
</dbReference>
<evidence type="ECO:0000313" key="9">
    <source>
        <dbReference type="Proteomes" id="UP001612415"/>
    </source>
</evidence>
<dbReference type="InterPro" id="IPR000792">
    <property type="entry name" value="Tscrpt_reg_LuxR_C"/>
</dbReference>
<dbReference type="InterPro" id="IPR001789">
    <property type="entry name" value="Sig_transdc_resp-reg_receiver"/>
</dbReference>